<dbReference type="AlphaFoldDB" id="A0A0N4TQW6"/>
<gene>
    <name evidence="2" type="ORF">BPAG_LOCUS10967</name>
</gene>
<dbReference type="WBParaSite" id="BPAG_0001100501-mRNA-1">
    <property type="protein sequence ID" value="BPAG_0001100501-mRNA-1"/>
    <property type="gene ID" value="BPAG_0001100501"/>
</dbReference>
<reference evidence="4" key="1">
    <citation type="submission" date="2017-02" db="UniProtKB">
        <authorList>
            <consortium name="WormBaseParasite"/>
        </authorList>
    </citation>
    <scope>IDENTIFICATION</scope>
</reference>
<reference evidence="2 3" key="2">
    <citation type="submission" date="2018-11" db="EMBL/GenBank/DDBJ databases">
        <authorList>
            <consortium name="Pathogen Informatics"/>
        </authorList>
    </citation>
    <scope>NUCLEOTIDE SEQUENCE [LARGE SCALE GENOMIC DNA]</scope>
</reference>
<feature type="region of interest" description="Disordered" evidence="1">
    <location>
        <begin position="244"/>
        <end position="269"/>
    </location>
</feature>
<dbReference type="InterPro" id="IPR007523">
    <property type="entry name" value="NDUFAF3/AAMDC"/>
</dbReference>
<dbReference type="PANTHER" id="PTHR21192:SF2">
    <property type="entry name" value="NADH DEHYDROGENASE [UBIQUINONE] 1 ALPHA SUBCOMPLEX ASSEMBLY FACTOR 3"/>
    <property type="match status" value="1"/>
</dbReference>
<evidence type="ECO:0000313" key="2">
    <source>
        <dbReference type="EMBL" id="VDN92153.1"/>
    </source>
</evidence>
<proteinExistence type="predicted"/>
<name>A0A0N4TQW6_BRUPA</name>
<dbReference type="GO" id="GO:0032981">
    <property type="term" value="P:mitochondrial respiratory chain complex I assembly"/>
    <property type="evidence" value="ECO:0007669"/>
    <property type="project" value="TreeGrafter"/>
</dbReference>
<accession>A0A0N4TQW6</accession>
<dbReference type="Proteomes" id="UP000278627">
    <property type="component" value="Unassembled WGS sequence"/>
</dbReference>
<dbReference type="InterPro" id="IPR036748">
    <property type="entry name" value="MTH938-like_sf"/>
</dbReference>
<dbReference type="PANTHER" id="PTHR21192">
    <property type="entry name" value="NUCLEAR PROTEIN E3-3"/>
    <property type="match status" value="1"/>
</dbReference>
<evidence type="ECO:0000313" key="3">
    <source>
        <dbReference type="Proteomes" id="UP000278627"/>
    </source>
</evidence>
<sequence length="269" mass="30932">MLKQRHFLLRQLRLFSSNYNNREILTDYHYTPFGKSKTEVSVSDDNDQGPRTSLSRLNDEMLQCQQIGIGSISKYGFRLYDGQFLYGPIAIFPKAVLSWRILTPDDITPESIQFFALLEPKLDVLVVGPGDRQHVDPVRRRIAPFLSKHKIGLEIMHSEEAAMLFNILNIEYRCVAAALYPPDDLLVTTNDQRRLMNIYGKPLSQTTDMGSNIDDKLKLAKKAMRKYLSESEIKKLDNLQTSRFLMPGESDDKSNEKSGRKKRSLLKEE</sequence>
<dbReference type="SUPFAM" id="SSF64076">
    <property type="entry name" value="MTH938-like"/>
    <property type="match status" value="1"/>
</dbReference>
<dbReference type="GO" id="GO:0005743">
    <property type="term" value="C:mitochondrial inner membrane"/>
    <property type="evidence" value="ECO:0007669"/>
    <property type="project" value="TreeGrafter"/>
</dbReference>
<organism evidence="4">
    <name type="scientific">Brugia pahangi</name>
    <name type="common">Filarial nematode worm</name>
    <dbReference type="NCBI Taxonomy" id="6280"/>
    <lineage>
        <taxon>Eukaryota</taxon>
        <taxon>Metazoa</taxon>
        <taxon>Ecdysozoa</taxon>
        <taxon>Nematoda</taxon>
        <taxon>Chromadorea</taxon>
        <taxon>Rhabditida</taxon>
        <taxon>Spirurina</taxon>
        <taxon>Spiruromorpha</taxon>
        <taxon>Filarioidea</taxon>
        <taxon>Onchocercidae</taxon>
        <taxon>Brugia</taxon>
    </lineage>
</organism>
<evidence type="ECO:0000313" key="4">
    <source>
        <dbReference type="WBParaSite" id="BPAG_0001100501-mRNA-1"/>
    </source>
</evidence>
<dbReference type="Pfam" id="PF04430">
    <property type="entry name" value="DUF498"/>
    <property type="match status" value="1"/>
</dbReference>
<dbReference type="STRING" id="6280.A0A0N4TQW6"/>
<evidence type="ECO:0000256" key="1">
    <source>
        <dbReference type="SAM" id="MobiDB-lite"/>
    </source>
</evidence>
<feature type="compositionally biased region" description="Basic residues" evidence="1">
    <location>
        <begin position="259"/>
        <end position="269"/>
    </location>
</feature>
<dbReference type="EMBL" id="UZAD01013207">
    <property type="protein sequence ID" value="VDN92153.1"/>
    <property type="molecule type" value="Genomic_DNA"/>
</dbReference>
<dbReference type="Gene3D" id="3.40.1230.10">
    <property type="entry name" value="MTH938-like"/>
    <property type="match status" value="1"/>
</dbReference>
<keyword evidence="3" id="KW-1185">Reference proteome</keyword>
<protein>
    <submittedName>
        <fullName evidence="4">NADH dehydrogenase [ubiquinone] 1 alpha subcomplex assembly factor 3</fullName>
    </submittedName>
</protein>